<accession>A0A1I2XSK3</accession>
<keyword evidence="1" id="KW-0472">Membrane</keyword>
<keyword evidence="1" id="KW-1133">Transmembrane helix</keyword>
<gene>
    <name evidence="2" type="ORF">FHR37_006011</name>
    <name evidence="3" type="ORF">SAMN05421678_11341</name>
</gene>
<sequence length="200" mass="22012">MSRDNARRERGGFTWSDPRAFFCLLVIVGFGGFVAYLSGQARSWDHFVSLYAGVAAVVAATLGAVLGYSLNQGRISDAKTEMNHAVLERQEMQARIEGAYAVLADARETLAKVEVVLSETSALRAARKNDPSKHVESLGLESSTMAEAASAVRDQLPPEAELVDATRVHEVDPRFDHLALSADELLDEVRARHRYLRRID</sequence>
<reference evidence="2 5" key="2">
    <citation type="submission" date="2020-07" db="EMBL/GenBank/DDBJ databases">
        <title>Sequencing the genomes of 1000 actinobacteria strains.</title>
        <authorList>
            <person name="Klenk H.-P."/>
        </authorList>
    </citation>
    <scope>NUCLEOTIDE SEQUENCE [LARGE SCALE GENOMIC DNA]</scope>
    <source>
        <strain evidence="2 5">DSM 45117</strain>
    </source>
</reference>
<proteinExistence type="predicted"/>
<dbReference type="EMBL" id="JACBZA010000001">
    <property type="protein sequence ID" value="NYH87160.1"/>
    <property type="molecule type" value="Genomic_DNA"/>
</dbReference>
<dbReference type="Proteomes" id="UP000199052">
    <property type="component" value="Unassembled WGS sequence"/>
</dbReference>
<dbReference type="EMBL" id="FOOI01000013">
    <property type="protein sequence ID" value="SFH16345.1"/>
    <property type="molecule type" value="Genomic_DNA"/>
</dbReference>
<dbReference type="PROSITE" id="PS00012">
    <property type="entry name" value="PHOSPHOPANTETHEINE"/>
    <property type="match status" value="1"/>
</dbReference>
<dbReference type="InterPro" id="IPR006162">
    <property type="entry name" value="Ppantetheine_attach_site"/>
</dbReference>
<evidence type="ECO:0000313" key="4">
    <source>
        <dbReference type="Proteomes" id="UP000199052"/>
    </source>
</evidence>
<dbReference type="AlphaFoldDB" id="A0A1I2XSK3"/>
<dbReference type="OrthoDB" id="3823336at2"/>
<evidence type="ECO:0000313" key="3">
    <source>
        <dbReference type="EMBL" id="SFH16345.1"/>
    </source>
</evidence>
<keyword evidence="1" id="KW-0812">Transmembrane</keyword>
<feature type="transmembrane region" description="Helical" evidence="1">
    <location>
        <begin position="50"/>
        <end position="70"/>
    </location>
</feature>
<dbReference type="Proteomes" id="UP000533017">
    <property type="component" value="Unassembled WGS sequence"/>
</dbReference>
<keyword evidence="5" id="KW-1185">Reference proteome</keyword>
<protein>
    <submittedName>
        <fullName evidence="3">Uncharacterized protein</fullName>
    </submittedName>
</protein>
<evidence type="ECO:0000313" key="5">
    <source>
        <dbReference type="Proteomes" id="UP000533017"/>
    </source>
</evidence>
<organism evidence="3 4">
    <name type="scientific">Actinopolymorpha cephalotaxi</name>
    <dbReference type="NCBI Taxonomy" id="504797"/>
    <lineage>
        <taxon>Bacteria</taxon>
        <taxon>Bacillati</taxon>
        <taxon>Actinomycetota</taxon>
        <taxon>Actinomycetes</taxon>
        <taxon>Propionibacteriales</taxon>
        <taxon>Actinopolymorphaceae</taxon>
        <taxon>Actinopolymorpha</taxon>
    </lineage>
</organism>
<dbReference type="RefSeq" id="WP_092886005.1">
    <property type="nucleotide sequence ID" value="NZ_FOOI01000013.1"/>
</dbReference>
<evidence type="ECO:0000313" key="2">
    <source>
        <dbReference type="EMBL" id="NYH87160.1"/>
    </source>
</evidence>
<evidence type="ECO:0000256" key="1">
    <source>
        <dbReference type="SAM" id="Phobius"/>
    </source>
</evidence>
<name>A0A1I2XSK3_9ACTN</name>
<reference evidence="3 4" key="1">
    <citation type="submission" date="2016-10" db="EMBL/GenBank/DDBJ databases">
        <authorList>
            <person name="de Groot N.N."/>
        </authorList>
    </citation>
    <scope>NUCLEOTIDE SEQUENCE [LARGE SCALE GENOMIC DNA]</scope>
    <source>
        <strain evidence="3 4">CPCC 202808</strain>
    </source>
</reference>
<feature type="transmembrane region" description="Helical" evidence="1">
    <location>
        <begin position="20"/>
        <end position="38"/>
    </location>
</feature>